<name>A0A6M3L249_9ZZZZ</name>
<evidence type="ECO:0000313" key="1">
    <source>
        <dbReference type="EMBL" id="QJA88653.1"/>
    </source>
</evidence>
<accession>A0A6M3L249</accession>
<proteinExistence type="predicted"/>
<dbReference type="EMBL" id="MT142794">
    <property type="protein sequence ID" value="QJA88653.1"/>
    <property type="molecule type" value="Genomic_DNA"/>
</dbReference>
<organism evidence="1">
    <name type="scientific">viral metagenome</name>
    <dbReference type="NCBI Taxonomy" id="1070528"/>
    <lineage>
        <taxon>unclassified sequences</taxon>
        <taxon>metagenomes</taxon>
        <taxon>organismal metagenomes</taxon>
    </lineage>
</organism>
<protein>
    <submittedName>
        <fullName evidence="1">Uncharacterized protein</fullName>
    </submittedName>
</protein>
<gene>
    <name evidence="1" type="ORF">MM415B02716_0013</name>
</gene>
<dbReference type="AlphaFoldDB" id="A0A6M3L249"/>
<reference evidence="1" key="1">
    <citation type="submission" date="2020-03" db="EMBL/GenBank/DDBJ databases">
        <title>The deep terrestrial virosphere.</title>
        <authorList>
            <person name="Holmfeldt K."/>
            <person name="Nilsson E."/>
            <person name="Simone D."/>
            <person name="Lopez-Fernandez M."/>
            <person name="Wu X."/>
            <person name="de Brujin I."/>
            <person name="Lundin D."/>
            <person name="Andersson A."/>
            <person name="Bertilsson S."/>
            <person name="Dopson M."/>
        </authorList>
    </citation>
    <scope>NUCLEOTIDE SEQUENCE</scope>
    <source>
        <strain evidence="1">MM415B02716</strain>
    </source>
</reference>
<sequence>MAERWWHGFECGGDRCPSRGLGGVVVQVGLPWEQWGKVGIPRMAARCPVCNEVLDYRGSWPATESGHGATDDGGMSIPSLLNDIRISIDRIRDQGIGILRGGQDFQVAVDGSYRGGHPCACADCNHRWIGDWDHGCPWCGAQGGTVTTPADEPSEVSSALDRVEVDPAVCVRCAGSGVVGALGCPICGGAGMVEGGRVDDHG</sequence>